<proteinExistence type="predicted"/>
<protein>
    <submittedName>
        <fullName evidence="1">Uncharacterized protein</fullName>
    </submittedName>
</protein>
<name>A0A0F8W2U4_9ZZZZ</name>
<dbReference type="AlphaFoldDB" id="A0A0F8W2U4"/>
<reference evidence="1" key="1">
    <citation type="journal article" date="2015" name="Nature">
        <title>Complex archaea that bridge the gap between prokaryotes and eukaryotes.</title>
        <authorList>
            <person name="Spang A."/>
            <person name="Saw J.H."/>
            <person name="Jorgensen S.L."/>
            <person name="Zaremba-Niedzwiedzka K."/>
            <person name="Martijn J."/>
            <person name="Lind A.E."/>
            <person name="van Eijk R."/>
            <person name="Schleper C."/>
            <person name="Guy L."/>
            <person name="Ettema T.J."/>
        </authorList>
    </citation>
    <scope>NUCLEOTIDE SEQUENCE</scope>
</reference>
<sequence>MSIATLEDVKRYVPEVVDDASLQPHLDAAEEWVSRVSGADFDSTAEITETFYNVCDGAIVTLREETPSDLSVKAYLAHGSTGATLVEDSGYHLRTRGRVELLWSRYGSP</sequence>
<organism evidence="1">
    <name type="scientific">marine sediment metagenome</name>
    <dbReference type="NCBI Taxonomy" id="412755"/>
    <lineage>
        <taxon>unclassified sequences</taxon>
        <taxon>metagenomes</taxon>
        <taxon>ecological metagenomes</taxon>
    </lineage>
</organism>
<feature type="non-terminal residue" evidence="1">
    <location>
        <position position="109"/>
    </location>
</feature>
<accession>A0A0F8W2U4</accession>
<evidence type="ECO:0000313" key="1">
    <source>
        <dbReference type="EMBL" id="KKK51052.1"/>
    </source>
</evidence>
<gene>
    <name evidence="1" type="ORF">LCGC14_3118800</name>
</gene>
<comment type="caution">
    <text evidence="1">The sequence shown here is derived from an EMBL/GenBank/DDBJ whole genome shotgun (WGS) entry which is preliminary data.</text>
</comment>
<dbReference type="EMBL" id="LAZR01067703">
    <property type="protein sequence ID" value="KKK51052.1"/>
    <property type="molecule type" value="Genomic_DNA"/>
</dbReference>